<evidence type="ECO:0000313" key="11">
    <source>
        <dbReference type="Proteomes" id="UP000649151"/>
    </source>
</evidence>
<evidence type="ECO:0000256" key="3">
    <source>
        <dbReference type="ARBA" id="ARBA00010281"/>
    </source>
</evidence>
<comment type="pathway">
    <text evidence="7">Glycan biosynthesis; glycogen biosynthesis.</text>
</comment>
<gene>
    <name evidence="7 10" type="primary">glgA</name>
    <name evidence="10" type="ORF">H8Z77_06510</name>
</gene>
<evidence type="ECO:0000256" key="4">
    <source>
        <dbReference type="ARBA" id="ARBA00022676"/>
    </source>
</evidence>
<dbReference type="SUPFAM" id="SSF53756">
    <property type="entry name" value="UDP-Glycosyltransferase/glycogen phosphorylase"/>
    <property type="match status" value="1"/>
</dbReference>
<protein>
    <recommendedName>
        <fullName evidence="7">Glycogen synthase</fullName>
        <ecNumber evidence="7">2.4.1.21</ecNumber>
    </recommendedName>
    <alternativeName>
        <fullName evidence="7">Starch [bacterial glycogen] synthase</fullName>
    </alternativeName>
</protein>
<dbReference type="NCBIfam" id="NF001898">
    <property type="entry name" value="PRK00654.1-1"/>
    <property type="match status" value="1"/>
</dbReference>
<dbReference type="CDD" id="cd03791">
    <property type="entry name" value="GT5_Glycogen_synthase_DULL1-like"/>
    <property type="match status" value="1"/>
</dbReference>
<evidence type="ECO:0000256" key="2">
    <source>
        <dbReference type="ARBA" id="ARBA00002764"/>
    </source>
</evidence>
<dbReference type="InterPro" id="IPR001296">
    <property type="entry name" value="Glyco_trans_1"/>
</dbReference>
<dbReference type="Pfam" id="PF08323">
    <property type="entry name" value="Glyco_transf_5"/>
    <property type="match status" value="1"/>
</dbReference>
<dbReference type="HAMAP" id="MF_00484">
    <property type="entry name" value="Glycogen_synth"/>
    <property type="match status" value="1"/>
</dbReference>
<sequence length="472" mass="54058">MKVLYATSEARPFAASGGLADVAGSLPKAIRGKGVACRVVMPLYGDISEEWRSKMTYLCNFQVDVAWRKQYCGLFEYNYNGVIFYFIDNEYYFKRPGLYGYYDDAERFAFFSRAVLQMLWHVDFMPDIIHCNDWQTAMVPVYQDLFYRYCDKFSNIKTVFTIHNIQYQGKYGFELMQEVLGVPDYAKPLMQYDDCLNMMKAAIEVSNQVTTVSPTYAQELLDPWYSHGMDRELIHHQGKMRGILNGIDYETNNPETDPDIAAHFSVKDLSGKRKNKKALMEEVGLPYSDEPLVGIVTRMVDHKGLDLVQYAFENLVNNGFKFVVLGSGDYGYENFFQAMKEKYPDRVSTTLGFIPALAKKIYAGADMFLMPSKSEPCGLAQMIALRYGTVPIVRETGGLKDSIQDCSLGSGNGFTFSGYDGEQMKNALYRAKEVYYKKDEWESLVKYGMSCDLSWKNSAAQYIEMYEDVLRF</sequence>
<evidence type="ECO:0000313" key="10">
    <source>
        <dbReference type="EMBL" id="MBC5787670.1"/>
    </source>
</evidence>
<feature type="domain" description="Starch synthase catalytic" evidence="9">
    <location>
        <begin position="2"/>
        <end position="232"/>
    </location>
</feature>
<keyword evidence="4 7" id="KW-0328">Glycosyltransferase</keyword>
<dbReference type="InterPro" id="IPR011835">
    <property type="entry name" value="GS/SS"/>
</dbReference>
<dbReference type="Proteomes" id="UP000649151">
    <property type="component" value="Unassembled WGS sequence"/>
</dbReference>
<evidence type="ECO:0000256" key="1">
    <source>
        <dbReference type="ARBA" id="ARBA00001478"/>
    </source>
</evidence>
<evidence type="ECO:0000256" key="6">
    <source>
        <dbReference type="ARBA" id="ARBA00023056"/>
    </source>
</evidence>
<organism evidence="10 11">
    <name type="scientific">Clostridium facile</name>
    <dbReference type="NCBI Taxonomy" id="2763035"/>
    <lineage>
        <taxon>Bacteria</taxon>
        <taxon>Bacillati</taxon>
        <taxon>Bacillota</taxon>
        <taxon>Clostridia</taxon>
        <taxon>Eubacteriales</taxon>
        <taxon>Clostridiaceae</taxon>
        <taxon>Clostridium</taxon>
    </lineage>
</organism>
<comment type="catalytic activity">
    <reaction evidence="1 7">
        <text>[(1-&gt;4)-alpha-D-glucosyl](n) + ADP-alpha-D-glucose = [(1-&gt;4)-alpha-D-glucosyl](n+1) + ADP + H(+)</text>
        <dbReference type="Rhea" id="RHEA:18189"/>
        <dbReference type="Rhea" id="RHEA-COMP:9584"/>
        <dbReference type="Rhea" id="RHEA-COMP:9587"/>
        <dbReference type="ChEBI" id="CHEBI:15378"/>
        <dbReference type="ChEBI" id="CHEBI:15444"/>
        <dbReference type="ChEBI" id="CHEBI:57498"/>
        <dbReference type="ChEBI" id="CHEBI:456216"/>
        <dbReference type="EC" id="2.4.1.21"/>
    </reaction>
</comment>
<dbReference type="Gene3D" id="3.40.50.2000">
    <property type="entry name" value="Glycogen Phosphorylase B"/>
    <property type="match status" value="2"/>
</dbReference>
<proteinExistence type="inferred from homology"/>
<dbReference type="RefSeq" id="WP_186996526.1">
    <property type="nucleotide sequence ID" value="NZ_JACOQK010000001.1"/>
</dbReference>
<evidence type="ECO:0000259" key="9">
    <source>
        <dbReference type="Pfam" id="PF08323"/>
    </source>
</evidence>
<dbReference type="EMBL" id="JACOQK010000001">
    <property type="protein sequence ID" value="MBC5787670.1"/>
    <property type="molecule type" value="Genomic_DNA"/>
</dbReference>
<dbReference type="Pfam" id="PF00534">
    <property type="entry name" value="Glycos_transf_1"/>
    <property type="match status" value="1"/>
</dbReference>
<comment type="caution">
    <text evidence="10">The sequence shown here is derived from an EMBL/GenBank/DDBJ whole genome shotgun (WGS) entry which is preliminary data.</text>
</comment>
<dbReference type="PANTHER" id="PTHR45825:SF11">
    <property type="entry name" value="ALPHA AMYLASE DOMAIN-CONTAINING PROTEIN"/>
    <property type="match status" value="1"/>
</dbReference>
<comment type="caution">
    <text evidence="7">Lacks conserved residue(s) required for the propagation of feature annotation.</text>
</comment>
<dbReference type="GO" id="GO:0009011">
    <property type="term" value="F:alpha-1,4-glucan glucosyltransferase (ADP-glucose donor) activity"/>
    <property type="evidence" value="ECO:0007669"/>
    <property type="project" value="UniProtKB-EC"/>
</dbReference>
<dbReference type="PANTHER" id="PTHR45825">
    <property type="entry name" value="GRANULE-BOUND STARCH SYNTHASE 1, CHLOROPLASTIC/AMYLOPLASTIC"/>
    <property type="match status" value="1"/>
</dbReference>
<keyword evidence="11" id="KW-1185">Reference proteome</keyword>
<keyword evidence="6 7" id="KW-0320">Glycogen biosynthesis</keyword>
<comment type="function">
    <text evidence="2 7">Synthesizes alpha-1,4-glucan chains using ADP-glucose.</text>
</comment>
<dbReference type="NCBIfam" id="TIGR02095">
    <property type="entry name" value="glgA"/>
    <property type="match status" value="1"/>
</dbReference>
<feature type="domain" description="Glycosyl transferase family 1" evidence="8">
    <location>
        <begin position="285"/>
        <end position="431"/>
    </location>
</feature>
<evidence type="ECO:0000256" key="5">
    <source>
        <dbReference type="ARBA" id="ARBA00022679"/>
    </source>
</evidence>
<evidence type="ECO:0000256" key="7">
    <source>
        <dbReference type="HAMAP-Rule" id="MF_00484"/>
    </source>
</evidence>
<accession>A0ABR7IRA4</accession>
<dbReference type="EC" id="2.4.1.21" evidence="7"/>
<keyword evidence="5 7" id="KW-0808">Transferase</keyword>
<comment type="similarity">
    <text evidence="3 7">Belongs to the glycosyltransferase 1 family. Bacterial/plant glycogen synthase subfamily.</text>
</comment>
<name>A0ABR7IRA4_9CLOT</name>
<dbReference type="InterPro" id="IPR013534">
    <property type="entry name" value="Starch_synth_cat_dom"/>
</dbReference>
<evidence type="ECO:0000259" key="8">
    <source>
        <dbReference type="Pfam" id="PF00534"/>
    </source>
</evidence>
<reference evidence="10 11" key="1">
    <citation type="submission" date="2020-08" db="EMBL/GenBank/DDBJ databases">
        <title>Genome public.</title>
        <authorList>
            <person name="Liu C."/>
            <person name="Sun Q."/>
        </authorList>
    </citation>
    <scope>NUCLEOTIDE SEQUENCE [LARGE SCALE GENOMIC DNA]</scope>
    <source>
        <strain evidence="10 11">NSJ-27</strain>
    </source>
</reference>